<name>M1WXM2_PSEP2</name>
<dbReference type="Gene3D" id="3.40.50.150">
    <property type="entry name" value="Vaccinia Virus protein VP39"/>
    <property type="match status" value="1"/>
</dbReference>
<dbReference type="CDD" id="cd02440">
    <property type="entry name" value="AdoMet_MTases"/>
    <property type="match status" value="1"/>
</dbReference>
<reference evidence="7 8" key="1">
    <citation type="journal article" date="2013" name="PLoS ONE">
        <title>The first genomic and proteomic characterization of a deep-sea sulfate reducer: insights into the piezophilic lifestyle of Desulfovibrio piezophilus.</title>
        <authorList>
            <person name="Pradel N."/>
            <person name="Ji B."/>
            <person name="Gimenez G."/>
            <person name="Talla E."/>
            <person name="Lenoble P."/>
            <person name="Garel M."/>
            <person name="Tamburini C."/>
            <person name="Fourquet P."/>
            <person name="Lebrun R."/>
            <person name="Bertin P."/>
            <person name="Denis Y."/>
            <person name="Pophillat M."/>
            <person name="Barbe V."/>
            <person name="Ollivier B."/>
            <person name="Dolla A."/>
        </authorList>
    </citation>
    <scope>NUCLEOTIDE SEQUENCE [LARGE SCALE GENOMIC DNA]</scope>
    <source>
        <strain evidence="8">DSM 10523 / SB164P1</strain>
    </source>
</reference>
<feature type="binding site" evidence="6">
    <location>
        <position position="126"/>
    </location>
    <ligand>
        <name>S-adenosyl-L-methionine</name>
        <dbReference type="ChEBI" id="CHEBI:59789"/>
    </ligand>
</feature>
<dbReference type="EMBL" id="FO203427">
    <property type="protein sequence ID" value="CCH49798.1"/>
    <property type="molecule type" value="Genomic_DNA"/>
</dbReference>
<evidence type="ECO:0000256" key="3">
    <source>
        <dbReference type="ARBA" id="ARBA00022603"/>
    </source>
</evidence>
<dbReference type="KEGG" id="dpi:BN4_12563"/>
<evidence type="ECO:0000256" key="4">
    <source>
        <dbReference type="ARBA" id="ARBA00022679"/>
    </source>
</evidence>
<comment type="caution">
    <text evidence="6">Lacks conserved residue(s) required for the propagation of feature annotation.</text>
</comment>
<feature type="binding site" evidence="6">
    <location>
        <position position="121"/>
    </location>
    <ligand>
        <name>S-adenosyl-L-methionine</name>
        <dbReference type="ChEBI" id="CHEBI:59789"/>
    </ligand>
</feature>
<dbReference type="SUPFAM" id="SSF53335">
    <property type="entry name" value="S-adenosyl-L-methionine-dependent methyltransferases"/>
    <property type="match status" value="1"/>
</dbReference>
<dbReference type="PATRIC" id="fig|879567.3.peg.2749"/>
<dbReference type="PANTHER" id="PTHR31760">
    <property type="entry name" value="S-ADENOSYL-L-METHIONINE-DEPENDENT METHYLTRANSFERASES SUPERFAMILY PROTEIN"/>
    <property type="match status" value="1"/>
</dbReference>
<sequence>MPVRGAFIMPRMKAPFLHPSVQDFLDSCSKSPYCHAMPNANPTQMDVITAAKELGRPIFKSEARPLAAYLQQLTKWNRKMNLVGPCRWKDIFDTLVVDSLFLAHFLPSLPLTPNPLCLDLGAGAGLPGIPLRALWHDGSYWLIEVREKRALFMRSVLGKLSLPETYVFHGKAEDALEKLHQSGHAPTADLILSRAFMPWRQLLDFIHPMLSDNGVVVILANDPPPEKEALPQGWELTEVKSYPAAGSQRYFWSLSTL</sequence>
<feature type="binding site" evidence="6">
    <location>
        <begin position="172"/>
        <end position="173"/>
    </location>
    <ligand>
        <name>S-adenosyl-L-methionine</name>
        <dbReference type="ChEBI" id="CHEBI:59789"/>
    </ligand>
</feature>
<evidence type="ECO:0000313" key="7">
    <source>
        <dbReference type="EMBL" id="CCH49798.1"/>
    </source>
</evidence>
<organism evidence="7 8">
    <name type="scientific">Pseudodesulfovibrio piezophilus (strain DSM 21447 / JCM 15486 / C1TLV30)</name>
    <name type="common">Desulfovibrio piezophilus</name>
    <dbReference type="NCBI Taxonomy" id="1322246"/>
    <lineage>
        <taxon>Bacteria</taxon>
        <taxon>Pseudomonadati</taxon>
        <taxon>Thermodesulfobacteriota</taxon>
        <taxon>Desulfovibrionia</taxon>
        <taxon>Desulfovibrionales</taxon>
        <taxon>Desulfovibrionaceae</taxon>
    </lineage>
</organism>
<gene>
    <name evidence="6 7" type="primary">rsmG</name>
    <name evidence="7" type="ordered locus">BN4_12563</name>
</gene>
<protein>
    <recommendedName>
        <fullName evidence="6">Ribosomal RNA small subunit methyltransferase G</fullName>
        <ecNumber evidence="6">2.1.1.-</ecNumber>
    </recommendedName>
    <alternativeName>
        <fullName evidence="6">16S rRNA 7-methylguanosine methyltransferase</fullName>
        <shortName evidence="6">16S rRNA m7G methyltransferase</shortName>
    </alternativeName>
</protein>
<dbReference type="HOGENOM" id="CLU_065341_2_3_7"/>
<comment type="similarity">
    <text evidence="6">Belongs to the methyltransferase superfamily. RNA methyltransferase RsmG family.</text>
</comment>
<dbReference type="EC" id="2.1.1.-" evidence="6"/>
<evidence type="ECO:0000256" key="2">
    <source>
        <dbReference type="ARBA" id="ARBA00022552"/>
    </source>
</evidence>
<evidence type="ECO:0000256" key="5">
    <source>
        <dbReference type="ARBA" id="ARBA00022691"/>
    </source>
</evidence>
<dbReference type="GO" id="GO:0005829">
    <property type="term" value="C:cytosol"/>
    <property type="evidence" value="ECO:0007669"/>
    <property type="project" value="TreeGrafter"/>
</dbReference>
<keyword evidence="2 6" id="KW-0698">rRNA processing</keyword>
<dbReference type="Proteomes" id="UP000011724">
    <property type="component" value="Chromosome"/>
</dbReference>
<feature type="binding site" evidence="6">
    <location>
        <position position="194"/>
    </location>
    <ligand>
        <name>S-adenosyl-L-methionine</name>
        <dbReference type="ChEBI" id="CHEBI:59789"/>
    </ligand>
</feature>
<dbReference type="Pfam" id="PF02527">
    <property type="entry name" value="GidB"/>
    <property type="match status" value="1"/>
</dbReference>
<comment type="function">
    <text evidence="6">Specifically methylates the N7 position of a guanine in 16S rRNA.</text>
</comment>
<comment type="subcellular location">
    <subcellularLocation>
        <location evidence="6">Cytoplasm</location>
    </subcellularLocation>
</comment>
<dbReference type="InterPro" id="IPR003682">
    <property type="entry name" value="rRNA_ssu_MeTfrase_G"/>
</dbReference>
<dbReference type="eggNOG" id="COG0357">
    <property type="taxonomic scope" value="Bacteria"/>
</dbReference>
<reference evidence="8" key="2">
    <citation type="journal article" date="2013" name="Stand. Genomic Sci.">
        <title>Complete genome sequence of Desulfocapsa sulfexigens, a marine deltaproteobacterium specialized in disproportionating inorganic sulfur compounds.</title>
        <authorList>
            <person name="Finster K.W."/>
            <person name="Kjeldsen K.U."/>
            <person name="Kube M."/>
            <person name="Reinhardt R."/>
            <person name="Mussmann M."/>
            <person name="Amann R."/>
            <person name="Schreiber L."/>
        </authorList>
    </citation>
    <scope>NUCLEOTIDE SEQUENCE [LARGE SCALE GENOMIC DNA]</scope>
    <source>
        <strain evidence="8">DSM 10523 / SB164P1</strain>
    </source>
</reference>
<dbReference type="PANTHER" id="PTHR31760:SF0">
    <property type="entry name" value="S-ADENOSYL-L-METHIONINE-DEPENDENT METHYLTRANSFERASES SUPERFAMILY PROTEIN"/>
    <property type="match status" value="1"/>
</dbReference>
<keyword evidence="5 6" id="KW-0949">S-adenosyl-L-methionine</keyword>
<keyword evidence="1 6" id="KW-0963">Cytoplasm</keyword>
<evidence type="ECO:0000256" key="1">
    <source>
        <dbReference type="ARBA" id="ARBA00022490"/>
    </source>
</evidence>
<accession>M1WXM2</accession>
<dbReference type="HAMAP" id="MF_00074">
    <property type="entry name" value="16SrRNA_methyltr_G"/>
    <property type="match status" value="1"/>
</dbReference>
<evidence type="ECO:0000256" key="6">
    <source>
        <dbReference type="HAMAP-Rule" id="MF_00074"/>
    </source>
</evidence>
<dbReference type="GO" id="GO:0070043">
    <property type="term" value="F:rRNA (guanine-N7-)-methyltransferase activity"/>
    <property type="evidence" value="ECO:0007669"/>
    <property type="project" value="UniProtKB-UniRule"/>
</dbReference>
<keyword evidence="8" id="KW-1185">Reference proteome</keyword>
<dbReference type="InterPro" id="IPR029063">
    <property type="entry name" value="SAM-dependent_MTases_sf"/>
</dbReference>
<proteinExistence type="inferred from homology"/>
<keyword evidence="4 6" id="KW-0808">Transferase</keyword>
<evidence type="ECO:0000313" key="8">
    <source>
        <dbReference type="Proteomes" id="UP000011724"/>
    </source>
</evidence>
<dbReference type="STRING" id="1322246.BN4_12563"/>
<dbReference type="BioCyc" id="DPIE1322246:BN4_RS12875-MONOMER"/>
<dbReference type="AlphaFoldDB" id="M1WXM2"/>
<keyword evidence="3 6" id="KW-0489">Methyltransferase</keyword>